<comment type="caution">
    <text evidence="7">The sequence shown here is derived from an EMBL/GenBank/DDBJ whole genome shotgun (WGS) entry which is preliminary data.</text>
</comment>
<feature type="transmembrane region" description="Helical" evidence="6">
    <location>
        <begin position="76"/>
        <end position="104"/>
    </location>
</feature>
<accession>A0A8G2HSS1</accession>
<evidence type="ECO:0000256" key="4">
    <source>
        <dbReference type="ARBA" id="ARBA00022777"/>
    </source>
</evidence>
<dbReference type="EC" id="2.7.13.3" evidence="2"/>
<dbReference type="PANTHER" id="PTHR24421">
    <property type="entry name" value="NITRATE/NITRITE SENSOR PROTEIN NARX-RELATED"/>
    <property type="match status" value="1"/>
</dbReference>
<evidence type="ECO:0000256" key="1">
    <source>
        <dbReference type="ARBA" id="ARBA00000085"/>
    </source>
</evidence>
<proteinExistence type="predicted"/>
<keyword evidence="4 7" id="KW-0418">Kinase</keyword>
<sequence>MTKNLRDASKGNNFVSKWQGYFFLGSATLFCALDLSVVYYYKILFSSPVSFVIAVLFILLALHGKFFQKSDLAYVIFLNAVLLIPPLSHNIAYATLGTTIIVISWIVENWVWQGLLLYASTSAVLLIRAEDITLTLIFLCLQFAVSLIVGLLMRQQRDYTALLQGYLDSSGLAAEQIRSQLRRELAAQLHDTTAKDLAQISLAAQKLRDDPSSVTSEALAELASAASAAAKRIRPMILNLDISRESISLEKALVESRKMLTARGITLDVVVPKGTDQLLTRQQQLVASLVVRESASNILKYAPENSLASLELSLDEARNLSVYSQNRVAEHPDTSFTGGYGLRNLEDKITSEGGELLFGKSGDKWNLSVEIPFRKEKPGDR</sequence>
<evidence type="ECO:0000256" key="2">
    <source>
        <dbReference type="ARBA" id="ARBA00012438"/>
    </source>
</evidence>
<reference evidence="7 8" key="1">
    <citation type="submission" date="2018-06" db="EMBL/GenBank/DDBJ databases">
        <authorList>
            <consortium name="Pathogen Informatics"/>
            <person name="Doyle S."/>
        </authorList>
    </citation>
    <scope>NUCLEOTIDE SEQUENCE [LARGE SCALE GENOMIC DNA]</scope>
    <source>
        <strain evidence="7 8">NCTC11819</strain>
    </source>
</reference>
<comment type="catalytic activity">
    <reaction evidence="1">
        <text>ATP + protein L-histidine = ADP + protein N-phospho-L-histidine.</text>
        <dbReference type="EC" id="2.7.13.3"/>
    </reaction>
</comment>
<feature type="transmembrane region" description="Helical" evidence="6">
    <location>
        <begin position="110"/>
        <end position="127"/>
    </location>
</feature>
<keyword evidence="3" id="KW-0808">Transferase</keyword>
<dbReference type="GO" id="GO:0004673">
    <property type="term" value="F:protein histidine kinase activity"/>
    <property type="evidence" value="ECO:0007669"/>
    <property type="project" value="UniProtKB-EC"/>
</dbReference>
<feature type="transmembrane region" description="Helical" evidence="6">
    <location>
        <begin position="47"/>
        <end position="64"/>
    </location>
</feature>
<dbReference type="Gene3D" id="3.30.565.10">
    <property type="entry name" value="Histidine kinase-like ATPase, C-terminal domain"/>
    <property type="match status" value="1"/>
</dbReference>
<dbReference type="EMBL" id="UGGQ01000006">
    <property type="protein sequence ID" value="STO15691.1"/>
    <property type="molecule type" value="Genomic_DNA"/>
</dbReference>
<dbReference type="GO" id="GO:0000160">
    <property type="term" value="P:phosphorelay signal transduction system"/>
    <property type="evidence" value="ECO:0007669"/>
    <property type="project" value="UniProtKB-KW"/>
</dbReference>
<keyword evidence="6" id="KW-0472">Membrane</keyword>
<evidence type="ECO:0000256" key="5">
    <source>
        <dbReference type="ARBA" id="ARBA00023012"/>
    </source>
</evidence>
<feature type="transmembrane region" description="Helical" evidence="6">
    <location>
        <begin position="134"/>
        <end position="153"/>
    </location>
</feature>
<evidence type="ECO:0000256" key="3">
    <source>
        <dbReference type="ARBA" id="ARBA00022679"/>
    </source>
</evidence>
<dbReference type="InterPro" id="IPR050482">
    <property type="entry name" value="Sensor_HK_TwoCompSys"/>
</dbReference>
<keyword evidence="6" id="KW-1133">Transmembrane helix</keyword>
<dbReference type="Proteomes" id="UP000255284">
    <property type="component" value="Unassembled WGS sequence"/>
</dbReference>
<protein>
    <recommendedName>
        <fullName evidence="2">histidine kinase</fullName>
        <ecNumber evidence="2">2.7.13.3</ecNumber>
    </recommendedName>
</protein>
<dbReference type="AlphaFoldDB" id="A0A8G2HSS1"/>
<keyword evidence="6" id="KW-0812">Transmembrane</keyword>
<evidence type="ECO:0000256" key="6">
    <source>
        <dbReference type="SAM" id="Phobius"/>
    </source>
</evidence>
<evidence type="ECO:0000313" key="8">
    <source>
        <dbReference type="Proteomes" id="UP000255284"/>
    </source>
</evidence>
<name>A0A8G2HSS1_9ACTO</name>
<gene>
    <name evidence="7" type="ORF">NCTC11819_00233</name>
</gene>
<keyword evidence="5" id="KW-0902">Two-component regulatory system</keyword>
<dbReference type="PANTHER" id="PTHR24421:SF10">
    <property type="entry name" value="NITRATE_NITRITE SENSOR PROTEIN NARQ"/>
    <property type="match status" value="1"/>
</dbReference>
<dbReference type="InterPro" id="IPR036890">
    <property type="entry name" value="HATPase_C_sf"/>
</dbReference>
<organism evidence="7 8">
    <name type="scientific">Mobiluncus mulieris</name>
    <dbReference type="NCBI Taxonomy" id="2052"/>
    <lineage>
        <taxon>Bacteria</taxon>
        <taxon>Bacillati</taxon>
        <taxon>Actinomycetota</taxon>
        <taxon>Actinomycetes</taxon>
        <taxon>Actinomycetales</taxon>
        <taxon>Actinomycetaceae</taxon>
        <taxon>Mobiluncus</taxon>
    </lineage>
</organism>
<evidence type="ECO:0000313" key="7">
    <source>
        <dbReference type="EMBL" id="STO15691.1"/>
    </source>
</evidence>
<feature type="transmembrane region" description="Helical" evidence="6">
    <location>
        <begin position="21"/>
        <end position="41"/>
    </location>
</feature>